<keyword evidence="3 7" id="KW-0812">Transmembrane</keyword>
<dbReference type="VEuPathDB" id="FungiDB:H310_01565"/>
<evidence type="ECO:0000259" key="8">
    <source>
        <dbReference type="Pfam" id="PF13886"/>
    </source>
</evidence>
<feature type="transmembrane region" description="Helical" evidence="7">
    <location>
        <begin position="118"/>
        <end position="138"/>
    </location>
</feature>
<accession>A0A3R6W1I7</accession>
<keyword evidence="10" id="KW-1185">Reference proteome</keyword>
<name>A0A3R6W1I7_9STRA</name>
<proteinExistence type="inferred from homology"/>
<feature type="transmembrane region" description="Helical" evidence="7">
    <location>
        <begin position="197"/>
        <end position="217"/>
    </location>
</feature>
<dbReference type="Pfam" id="PF13886">
    <property type="entry name" value="TM7S3_TM198"/>
    <property type="match status" value="1"/>
</dbReference>
<evidence type="ECO:0000313" key="9">
    <source>
        <dbReference type="EMBL" id="RHY32926.1"/>
    </source>
</evidence>
<dbReference type="GO" id="GO:0005886">
    <property type="term" value="C:plasma membrane"/>
    <property type="evidence" value="ECO:0007669"/>
    <property type="project" value="TreeGrafter"/>
</dbReference>
<feature type="transmembrane region" description="Helical" evidence="7">
    <location>
        <begin position="144"/>
        <end position="163"/>
    </location>
</feature>
<dbReference type="InterPro" id="IPR025256">
    <property type="entry name" value="TM7S3/TM198-like_dom"/>
</dbReference>
<dbReference type="Proteomes" id="UP000285060">
    <property type="component" value="Unassembled WGS sequence"/>
</dbReference>
<evidence type="ECO:0000313" key="10">
    <source>
        <dbReference type="Proteomes" id="UP000285060"/>
    </source>
</evidence>
<comment type="caution">
    <text evidence="9">The sequence shown here is derived from an EMBL/GenBank/DDBJ whole genome shotgun (WGS) entry which is preliminary data.</text>
</comment>
<comment type="subcellular location">
    <subcellularLocation>
        <location evidence="1">Membrane</location>
        <topology evidence="1">Multi-pass membrane protein</topology>
    </subcellularLocation>
</comment>
<feature type="transmembrane region" description="Helical" evidence="7">
    <location>
        <begin position="170"/>
        <end position="191"/>
    </location>
</feature>
<keyword evidence="5 7" id="KW-0472">Membrane</keyword>
<feature type="domain" description="TM7S3/TM198-like" evidence="8">
    <location>
        <begin position="97"/>
        <end position="287"/>
    </location>
</feature>
<comment type="similarity">
    <text evidence="2">Belongs to the TMEM198 family.</text>
</comment>
<reference evidence="9 10" key="1">
    <citation type="submission" date="2018-08" db="EMBL/GenBank/DDBJ databases">
        <title>Aphanomyces genome sequencing and annotation.</title>
        <authorList>
            <person name="Minardi D."/>
            <person name="Oidtmann B."/>
            <person name="Van Der Giezen M."/>
            <person name="Studholme D.J."/>
        </authorList>
    </citation>
    <scope>NUCLEOTIDE SEQUENCE [LARGE SCALE GENOMIC DNA]</scope>
    <source>
        <strain evidence="9 10">NJM0002</strain>
    </source>
</reference>
<keyword evidence="4 7" id="KW-1133">Transmembrane helix</keyword>
<feature type="transmembrane region" description="Helical" evidence="7">
    <location>
        <begin position="224"/>
        <end position="248"/>
    </location>
</feature>
<evidence type="ECO:0000256" key="5">
    <source>
        <dbReference type="ARBA" id="ARBA00023136"/>
    </source>
</evidence>
<feature type="transmembrane region" description="Helical" evidence="7">
    <location>
        <begin position="268"/>
        <end position="287"/>
    </location>
</feature>
<evidence type="ECO:0000256" key="4">
    <source>
        <dbReference type="ARBA" id="ARBA00022989"/>
    </source>
</evidence>
<dbReference type="PANTHER" id="PTHR31247:SF5">
    <property type="entry name" value="DUF4203 DOMAIN-CONTAINING PROTEIN"/>
    <property type="match status" value="1"/>
</dbReference>
<dbReference type="AlphaFoldDB" id="A0A3R6W1I7"/>
<dbReference type="EMBL" id="QUSY01000105">
    <property type="protein sequence ID" value="RHY32926.1"/>
    <property type="molecule type" value="Genomic_DNA"/>
</dbReference>
<feature type="transmembrane region" description="Helical" evidence="7">
    <location>
        <begin position="90"/>
        <end position="111"/>
    </location>
</feature>
<evidence type="ECO:0000256" key="1">
    <source>
        <dbReference type="ARBA" id="ARBA00004141"/>
    </source>
</evidence>
<protein>
    <recommendedName>
        <fullName evidence="6">Transmembrane protein 198</fullName>
    </recommendedName>
</protein>
<organism evidence="9 10">
    <name type="scientific">Aphanomyces invadans</name>
    <dbReference type="NCBI Taxonomy" id="157072"/>
    <lineage>
        <taxon>Eukaryota</taxon>
        <taxon>Sar</taxon>
        <taxon>Stramenopiles</taxon>
        <taxon>Oomycota</taxon>
        <taxon>Saprolegniomycetes</taxon>
        <taxon>Saprolegniales</taxon>
        <taxon>Verrucalvaceae</taxon>
        <taxon>Aphanomyces</taxon>
    </lineage>
</organism>
<dbReference type="InterPro" id="IPR040236">
    <property type="entry name" value="TMEM198"/>
</dbReference>
<evidence type="ECO:0000256" key="7">
    <source>
        <dbReference type="SAM" id="Phobius"/>
    </source>
</evidence>
<gene>
    <name evidence="9" type="ORF">DYB32_002097</name>
</gene>
<evidence type="ECO:0000256" key="2">
    <source>
        <dbReference type="ARBA" id="ARBA00006244"/>
    </source>
</evidence>
<sequence length="314" mass="33121">MVPLECWSSHFPSRPDIPHESVAKLLDQVVMAASPYFAKHVAMALMCVAFVVAQTASTTIPPSKVDEVLNKTGDQLIDELAGGDSATARWLKNIIAAVAILATLAVTFAGYKLIYPVLFIASFFLGAVFSYDVLLQAFANESPALVGFFIGGLIAAILVVYFYDVGIFAVGAVAGGAAAFLLVTSVFASVGGANHVYYHYGFLVVGSLLGGLAAIYLEKPALVIATAFGGATIFVGALGHFIGGYPTVQQLTDVRATSSFIGAVPSSWWGYLAGTVALFLLGAYVQFNHTAHNVDHIRGDTVETKPLRSAYQTI</sequence>
<evidence type="ECO:0000256" key="6">
    <source>
        <dbReference type="ARBA" id="ARBA00049737"/>
    </source>
</evidence>
<dbReference type="PANTHER" id="PTHR31247">
    <property type="entry name" value="TRANSMEMBRANE PROTEIN 198 FAMILY MEMBER"/>
    <property type="match status" value="1"/>
</dbReference>
<evidence type="ECO:0000256" key="3">
    <source>
        <dbReference type="ARBA" id="ARBA00022692"/>
    </source>
</evidence>